<comment type="caution">
    <text evidence="1">The sequence shown here is derived from an EMBL/GenBank/DDBJ whole genome shotgun (WGS) entry which is preliminary data.</text>
</comment>
<dbReference type="Proteomes" id="UP001163603">
    <property type="component" value="Chromosome 2"/>
</dbReference>
<organism evidence="1 2">
    <name type="scientific">Pistacia integerrima</name>
    <dbReference type="NCBI Taxonomy" id="434235"/>
    <lineage>
        <taxon>Eukaryota</taxon>
        <taxon>Viridiplantae</taxon>
        <taxon>Streptophyta</taxon>
        <taxon>Embryophyta</taxon>
        <taxon>Tracheophyta</taxon>
        <taxon>Spermatophyta</taxon>
        <taxon>Magnoliopsida</taxon>
        <taxon>eudicotyledons</taxon>
        <taxon>Gunneridae</taxon>
        <taxon>Pentapetalae</taxon>
        <taxon>rosids</taxon>
        <taxon>malvids</taxon>
        <taxon>Sapindales</taxon>
        <taxon>Anacardiaceae</taxon>
        <taxon>Pistacia</taxon>
    </lineage>
</organism>
<sequence>MVGLALCLLYLIEWRLCLFLKQRRSRPSLQKESPPASLAWLGRYSKQREKNILIGYAPHLDIERKVKAEWRRLELPPYLFLTYRARVCPTDCYTARAPMKTRRSRFSYAHLSQKESR</sequence>
<protein>
    <submittedName>
        <fullName evidence="1">Uncharacterized protein</fullName>
    </submittedName>
</protein>
<dbReference type="EMBL" id="CM047737">
    <property type="protein sequence ID" value="KAJ0047920.1"/>
    <property type="molecule type" value="Genomic_DNA"/>
</dbReference>
<gene>
    <name evidence="1" type="ORF">Pint_16088</name>
</gene>
<keyword evidence="2" id="KW-1185">Reference proteome</keyword>
<accession>A0ACC0ZBS9</accession>
<name>A0ACC0ZBS9_9ROSI</name>
<reference evidence="2" key="1">
    <citation type="journal article" date="2023" name="G3 (Bethesda)">
        <title>Genome assembly and association tests identify interacting loci associated with vigor, precocity, and sex in interspecific pistachio rootstocks.</title>
        <authorList>
            <person name="Palmer W."/>
            <person name="Jacygrad E."/>
            <person name="Sagayaradj S."/>
            <person name="Cavanaugh K."/>
            <person name="Han R."/>
            <person name="Bertier L."/>
            <person name="Beede B."/>
            <person name="Kafkas S."/>
            <person name="Golino D."/>
            <person name="Preece J."/>
            <person name="Michelmore R."/>
        </authorList>
    </citation>
    <scope>NUCLEOTIDE SEQUENCE [LARGE SCALE GENOMIC DNA]</scope>
</reference>
<evidence type="ECO:0000313" key="1">
    <source>
        <dbReference type="EMBL" id="KAJ0047920.1"/>
    </source>
</evidence>
<evidence type="ECO:0000313" key="2">
    <source>
        <dbReference type="Proteomes" id="UP001163603"/>
    </source>
</evidence>
<proteinExistence type="predicted"/>